<dbReference type="InterPro" id="IPR003593">
    <property type="entry name" value="AAA+_ATPase"/>
</dbReference>
<sequence length="221" mass="24255">MADILLENVTIDIPVFTAENRSLRKSLLRLGGGNSRLKQESGHVVARALNKINLHLKDGDRLGLVGVNGAGKTTLLRALAGTYPPVSGRIRAQGRIASLLDVSLGLDYELSGLQNIYLKGMFHGLNRRAIDARLDEVIDFADLGEFINLPVRTYSSGMVLRLAFSIITSMEPDIILMDEWVSVGDSHFIERATERLESFVGKSSILVLASHSEDLIRKVCN</sequence>
<keyword evidence="5" id="KW-1185">Reference proteome</keyword>
<gene>
    <name evidence="4" type="ORF">VZ95_18950</name>
</gene>
<accession>A0A0F3INY8</accession>
<dbReference type="OrthoDB" id="9778870at2"/>
<organism evidence="4 5">
    <name type="scientific">Elstera litoralis</name>
    <dbReference type="NCBI Taxonomy" id="552518"/>
    <lineage>
        <taxon>Bacteria</taxon>
        <taxon>Pseudomonadati</taxon>
        <taxon>Pseudomonadota</taxon>
        <taxon>Alphaproteobacteria</taxon>
        <taxon>Rhodospirillales</taxon>
        <taxon>Rhodospirillaceae</taxon>
        <taxon>Elstera</taxon>
    </lineage>
</organism>
<reference evidence="4 5" key="1">
    <citation type="submission" date="2015-03" db="EMBL/GenBank/DDBJ databases">
        <title>Draft genome sequence of Elstera litoralis.</title>
        <authorList>
            <person name="Rahalkar M.C."/>
            <person name="Dhakephalkar P.K."/>
            <person name="Pore S.D."/>
            <person name="Arora P."/>
            <person name="Kapse N.G."/>
            <person name="Pandit P.S."/>
        </authorList>
    </citation>
    <scope>NUCLEOTIDE SEQUENCE [LARGE SCALE GENOMIC DNA]</scope>
    <source>
        <strain evidence="4 5">Dia-1</strain>
    </source>
</reference>
<dbReference type="Gene3D" id="3.40.50.300">
    <property type="entry name" value="P-loop containing nucleotide triphosphate hydrolases"/>
    <property type="match status" value="1"/>
</dbReference>
<name>A0A0F3INY8_9PROT</name>
<dbReference type="PROSITE" id="PS50893">
    <property type="entry name" value="ABC_TRANSPORTER_2"/>
    <property type="match status" value="1"/>
</dbReference>
<dbReference type="AlphaFoldDB" id="A0A0F3INY8"/>
<dbReference type="InterPro" id="IPR027417">
    <property type="entry name" value="P-loop_NTPase"/>
</dbReference>
<keyword evidence="2" id="KW-0067">ATP-binding</keyword>
<evidence type="ECO:0000313" key="5">
    <source>
        <dbReference type="Proteomes" id="UP000033774"/>
    </source>
</evidence>
<dbReference type="InterPro" id="IPR003439">
    <property type="entry name" value="ABC_transporter-like_ATP-bd"/>
</dbReference>
<dbReference type="CDD" id="cd03220">
    <property type="entry name" value="ABC_KpsT_Wzt"/>
    <property type="match status" value="1"/>
</dbReference>
<evidence type="ECO:0000256" key="1">
    <source>
        <dbReference type="ARBA" id="ARBA00022741"/>
    </source>
</evidence>
<evidence type="ECO:0000259" key="3">
    <source>
        <dbReference type="PROSITE" id="PS50893"/>
    </source>
</evidence>
<dbReference type="GO" id="GO:0016020">
    <property type="term" value="C:membrane"/>
    <property type="evidence" value="ECO:0007669"/>
    <property type="project" value="InterPro"/>
</dbReference>
<dbReference type="SMART" id="SM00382">
    <property type="entry name" value="AAA"/>
    <property type="match status" value="1"/>
</dbReference>
<dbReference type="PANTHER" id="PTHR46743">
    <property type="entry name" value="TEICHOIC ACIDS EXPORT ATP-BINDING PROTEIN TAGH"/>
    <property type="match status" value="1"/>
</dbReference>
<dbReference type="RefSeq" id="WP_045777251.1">
    <property type="nucleotide sequence ID" value="NZ_LAJY01000684.1"/>
</dbReference>
<dbReference type="InterPro" id="IPR050683">
    <property type="entry name" value="Bact_Polysacc_Export_ATP-bd"/>
</dbReference>
<evidence type="ECO:0000313" key="4">
    <source>
        <dbReference type="EMBL" id="KJV08258.1"/>
    </source>
</evidence>
<dbReference type="InterPro" id="IPR015860">
    <property type="entry name" value="ABC_transpr_TagH-like"/>
</dbReference>
<dbReference type="GO" id="GO:0140359">
    <property type="term" value="F:ABC-type transporter activity"/>
    <property type="evidence" value="ECO:0007669"/>
    <property type="project" value="InterPro"/>
</dbReference>
<feature type="domain" description="ABC transporter" evidence="3">
    <location>
        <begin position="28"/>
        <end position="219"/>
    </location>
</feature>
<feature type="non-terminal residue" evidence="4">
    <location>
        <position position="221"/>
    </location>
</feature>
<keyword evidence="1" id="KW-0547">Nucleotide-binding</keyword>
<dbReference type="Pfam" id="PF00005">
    <property type="entry name" value="ABC_tran"/>
    <property type="match status" value="1"/>
</dbReference>
<dbReference type="PANTHER" id="PTHR46743:SF3">
    <property type="entry name" value="ABC-TYPE POLYSACCHARIDE_POLYOL PHOSPHATE TRANSPORT SYSTEM, ATPASE COMPONENT"/>
    <property type="match status" value="1"/>
</dbReference>
<dbReference type="GO" id="GO:0005524">
    <property type="term" value="F:ATP binding"/>
    <property type="evidence" value="ECO:0007669"/>
    <property type="project" value="UniProtKB-KW"/>
</dbReference>
<dbReference type="EMBL" id="LAJY01000684">
    <property type="protein sequence ID" value="KJV08258.1"/>
    <property type="molecule type" value="Genomic_DNA"/>
</dbReference>
<evidence type="ECO:0000256" key="2">
    <source>
        <dbReference type="ARBA" id="ARBA00022840"/>
    </source>
</evidence>
<dbReference type="SUPFAM" id="SSF52540">
    <property type="entry name" value="P-loop containing nucleoside triphosphate hydrolases"/>
    <property type="match status" value="1"/>
</dbReference>
<comment type="caution">
    <text evidence="4">The sequence shown here is derived from an EMBL/GenBank/DDBJ whole genome shotgun (WGS) entry which is preliminary data.</text>
</comment>
<dbReference type="PATRIC" id="fig|552518.3.peg.4036"/>
<protein>
    <recommendedName>
        <fullName evidence="3">ABC transporter domain-containing protein</fullName>
    </recommendedName>
</protein>
<proteinExistence type="predicted"/>
<dbReference type="Proteomes" id="UP000033774">
    <property type="component" value="Unassembled WGS sequence"/>
</dbReference>
<dbReference type="GO" id="GO:0016887">
    <property type="term" value="F:ATP hydrolysis activity"/>
    <property type="evidence" value="ECO:0007669"/>
    <property type="project" value="InterPro"/>
</dbReference>